<dbReference type="Gene3D" id="1.25.10.10">
    <property type="entry name" value="Leucine-rich Repeat Variant"/>
    <property type="match status" value="3"/>
</dbReference>
<dbReference type="Pfam" id="PF08920">
    <property type="entry name" value="SF3b1"/>
    <property type="match status" value="1"/>
</dbReference>
<evidence type="ECO:0000256" key="8">
    <source>
        <dbReference type="SAM" id="Coils"/>
    </source>
</evidence>
<evidence type="ECO:0000256" key="5">
    <source>
        <dbReference type="ARBA" id="ARBA00022737"/>
    </source>
</evidence>
<evidence type="ECO:0000256" key="7">
    <source>
        <dbReference type="ARBA" id="ARBA00023242"/>
    </source>
</evidence>
<dbReference type="InterPro" id="IPR015016">
    <property type="entry name" value="SF3b_su1"/>
</dbReference>
<evidence type="ECO:0000259" key="10">
    <source>
        <dbReference type="Pfam" id="PF08920"/>
    </source>
</evidence>
<dbReference type="InterPro" id="IPR054573">
    <property type="entry name" value="PP2A/SF3B1-like_HEAT"/>
</dbReference>
<feature type="domain" description="Splicing factor 3B subunit 1" evidence="10">
    <location>
        <begin position="575"/>
        <end position="722"/>
    </location>
</feature>
<keyword evidence="6" id="KW-0508">mRNA splicing</keyword>
<dbReference type="SUPFAM" id="SSF48371">
    <property type="entry name" value="ARM repeat"/>
    <property type="match status" value="1"/>
</dbReference>
<reference evidence="12" key="1">
    <citation type="submission" date="2020-11" db="EMBL/GenBank/DDBJ databases">
        <authorList>
            <person name="Tran Van P."/>
        </authorList>
    </citation>
    <scope>NUCLEOTIDE SEQUENCE</scope>
</reference>
<dbReference type="GO" id="GO:0003729">
    <property type="term" value="F:mRNA binding"/>
    <property type="evidence" value="ECO:0007669"/>
    <property type="project" value="InterPro"/>
</dbReference>
<keyword evidence="5" id="KW-0677">Repeat</keyword>
<keyword evidence="4" id="KW-0747">Spliceosome</keyword>
<dbReference type="FunFam" id="1.25.10.10:FF:000088">
    <property type="entry name" value="Splicing factor 3b, subunit 1"/>
    <property type="match status" value="1"/>
</dbReference>
<gene>
    <name evidence="12" type="ORF">TMSB3V08_LOCUS8701</name>
</gene>
<evidence type="ECO:0000256" key="1">
    <source>
        <dbReference type="ARBA" id="ARBA00004123"/>
    </source>
</evidence>
<name>A0A7R9EDG4_9NEOP</name>
<dbReference type="GO" id="GO:0005681">
    <property type="term" value="C:spliceosomal complex"/>
    <property type="evidence" value="ECO:0007669"/>
    <property type="project" value="UniProtKB-KW"/>
</dbReference>
<keyword evidence="8" id="KW-0175">Coiled coil</keyword>
<evidence type="ECO:0008006" key="13">
    <source>
        <dbReference type="Google" id="ProtNLM"/>
    </source>
</evidence>
<evidence type="ECO:0000259" key="11">
    <source>
        <dbReference type="Pfam" id="PF22646"/>
    </source>
</evidence>
<feature type="compositionally biased region" description="Basic and acidic residues" evidence="9">
    <location>
        <begin position="468"/>
        <end position="489"/>
    </location>
</feature>
<proteinExistence type="inferred from homology"/>
<keyword evidence="3" id="KW-0507">mRNA processing</keyword>
<dbReference type="FunFam" id="1.25.10.10:FF:000039">
    <property type="entry name" value="Splicing factor 3B subunit 1"/>
    <property type="match status" value="1"/>
</dbReference>
<keyword evidence="7" id="KW-0539">Nucleus</keyword>
<dbReference type="InterPro" id="IPR016024">
    <property type="entry name" value="ARM-type_fold"/>
</dbReference>
<evidence type="ECO:0000256" key="2">
    <source>
        <dbReference type="ARBA" id="ARBA00005754"/>
    </source>
</evidence>
<evidence type="ECO:0000256" key="6">
    <source>
        <dbReference type="ARBA" id="ARBA00023187"/>
    </source>
</evidence>
<accession>A0A7R9EDG4</accession>
<sequence>MATIPRTHEEVRVLEERNEELDQYMRLNNVLIDGIPKLGKENVGDIVLMIGEKTGVDITASDIDIAHRTIIVKFVRRTIKVELRNTNSVPAHNIYLNEHLTADIEAQIRDIQSRKKELVDEINEKDRVGLGESGYYDRDIYDGGGSKFEGYVTSIAANDEVEDEDYDVVPFNQNKRPGYTAPAALLNDVAQSEKDYDPFAERRRPTIAEKEDEYRQKRRRMVISPERVDPFAQGLSQVIYLTLKKCLKISVCPPLSLPGLTISSEHCTPFSCGECSSFRHQSWCSGYLLGKSLLITYTITAGFLREKGQGKEGLGRKNKHNKKSKVLATSRMFEIIITPELPLVWSCGTSVFVSGRVWIEPRAVSRSKAPVSQLCGALQSGGGKTPDFGSRTYTEIMKEQLLHGEETELRKKLVEKAKDGTLKAVSNGDIGKTSSAPKRKGRWDQTTGEETPTSTPTPAKKKTSNSTWEKEDATPSSTRWDETPGHGKGGETPGATPGQSTRMWEATPGHATPGHATPGRETTPSHDKSSARRNRWDETPKTERETPGHNSGWAETPRTDRTGAGGDLIQETPTPSASKRRSRWDETPGSQMTPGAMTPTTPGTPHTPHGTPHTPHGTPSILTPSGVTPTGTKAMAMATPTPGHLATMTPEQLQAYRWEREIDERNRPLSDDELDSYFPVGYKVLQPPAGYIPIRTPARKLTATPTPMVGTPAGFFIQTEDKSAKFMDNQPKGNLPFMKPEDAQYFDKLLVRLKRLQVVNDKLLTRGLKRLQVVTDKLLTRGLKRLQVVTDLLKVLSVSQVDVDEETLSPEEQKERKIMKLLLKIKNGTPPMRKAALRQITDKAREFGAGPLFNQILPLLMSPTLEDQERHLLVKVIDRILYKLDDLVRPYVHKILVVIEPLLIDEDYYARVEGREIISNLAKAAGLATMISTMRPDIDNIDEYVRNTTARAFAVVASALGIPSLLPFLKAVCRSKKSWQARHTGIKIVQQIAILMGCAILPHLKSLVEIIEHGESLAMIEVIEHGLVDEQQKVRTITALAIAALAEAATPYGIESFDSVLKPLWKGIRTHRGKGLAAFLKAIGYLIPLMDAEYANYYTREVMLILIREFQSPDEEMKKIVLKVVKQCCGTDGVESQYIKDEILPHFFKHFWNHRMALDRRNYRQLVDTTVEIANKVGASEIINRVVDDLKDENEQYRKMVMETIEKIMGNLGAADIDSRLEEQLIDGILYAFQEQTTEDVVMLNGFGTIDVVMLNGFGTIVNQLGKRVKPYLPQICGTILWRLNNKSAKVRQQAADLISRIAVVMKTCQEEKLMGHLGVVLYEYLGEEYPEVLGSILGALKAIVNVIGMTKMTPPIKDLLPRLTPILKNRHEKVTSNVTRPWAQVVRIILSCPHLVLSLSEMLCACQVQENCIDLVGRIADRGPEYVSAREWMRICFELLELLKAHKKAIRRATVNTFGYIAKAIGPHDVLATLLNNLKVQERQNRVCTTVAIAIVAETCSPFTVLPALMNEYRVPELNVQNGVLKSLSFLFEYIGEMGKDYIYAVTPLLEDALMDRDLVHRQTACAAIKHMALGVYGFGCEDALVHLLNHVWPNIFETSPHLVQAFMDSIEGLRVALGSNKILQYVLQGLFHPARKVRDVYWKIYNSLYIGGQDALVAGYPRIVNDPKNQYIRYELDYVL</sequence>
<evidence type="ECO:0000256" key="4">
    <source>
        <dbReference type="ARBA" id="ARBA00022728"/>
    </source>
</evidence>
<feature type="region of interest" description="Disordered" evidence="9">
    <location>
        <begin position="424"/>
        <end position="633"/>
    </location>
</feature>
<dbReference type="InterPro" id="IPR011989">
    <property type="entry name" value="ARM-like"/>
</dbReference>
<evidence type="ECO:0000313" key="12">
    <source>
        <dbReference type="EMBL" id="CAD7431981.1"/>
    </source>
</evidence>
<feature type="compositionally biased region" description="Basic and acidic residues" evidence="9">
    <location>
        <begin position="523"/>
        <end position="547"/>
    </location>
</feature>
<dbReference type="PANTHER" id="PTHR12097">
    <property type="entry name" value="SPLICING FACTOR 3B, SUBUNIT 1-RELATED"/>
    <property type="match status" value="1"/>
</dbReference>
<evidence type="ECO:0000256" key="9">
    <source>
        <dbReference type="SAM" id="MobiDB-lite"/>
    </source>
</evidence>
<dbReference type="Pfam" id="PF22646">
    <property type="entry name" value="PPP2R1A-like_HEAT"/>
    <property type="match status" value="1"/>
</dbReference>
<dbReference type="GO" id="GO:0000245">
    <property type="term" value="P:spliceosomal complex assembly"/>
    <property type="evidence" value="ECO:0007669"/>
    <property type="project" value="InterPro"/>
</dbReference>
<feature type="compositionally biased region" description="Low complexity" evidence="9">
    <location>
        <begin position="446"/>
        <end position="458"/>
    </location>
</feature>
<feature type="domain" description="Phosphatase PP2A regulatory subunit A/Splicing factor 3B subunit 1-like HEAT repeat" evidence="11">
    <location>
        <begin position="1464"/>
        <end position="1536"/>
    </location>
</feature>
<evidence type="ECO:0000256" key="3">
    <source>
        <dbReference type="ARBA" id="ARBA00022664"/>
    </source>
</evidence>
<feature type="coiled-coil region" evidence="8">
    <location>
        <begin position="101"/>
        <end position="128"/>
    </location>
</feature>
<protein>
    <recommendedName>
        <fullName evidence="13">Splicing factor 3B subunit 1</fullName>
    </recommendedName>
</protein>
<comment type="similarity">
    <text evidence="2">Belongs to the SF3B1 family.</text>
</comment>
<dbReference type="InterPro" id="IPR038737">
    <property type="entry name" value="SF3b_su1-like"/>
</dbReference>
<organism evidence="12">
    <name type="scientific">Timema monikensis</name>
    <dbReference type="NCBI Taxonomy" id="170555"/>
    <lineage>
        <taxon>Eukaryota</taxon>
        <taxon>Metazoa</taxon>
        <taxon>Ecdysozoa</taxon>
        <taxon>Arthropoda</taxon>
        <taxon>Hexapoda</taxon>
        <taxon>Insecta</taxon>
        <taxon>Pterygota</taxon>
        <taxon>Neoptera</taxon>
        <taxon>Polyneoptera</taxon>
        <taxon>Phasmatodea</taxon>
        <taxon>Timematodea</taxon>
        <taxon>Timematoidea</taxon>
        <taxon>Timematidae</taxon>
        <taxon>Timema</taxon>
    </lineage>
</organism>
<dbReference type="EMBL" id="OB795278">
    <property type="protein sequence ID" value="CAD7431981.1"/>
    <property type="molecule type" value="Genomic_DNA"/>
</dbReference>
<feature type="compositionally biased region" description="Low complexity" evidence="9">
    <location>
        <begin position="593"/>
        <end position="619"/>
    </location>
</feature>
<feature type="compositionally biased region" description="Polar residues" evidence="9">
    <location>
        <begin position="620"/>
        <end position="631"/>
    </location>
</feature>
<comment type="subcellular location">
    <subcellularLocation>
        <location evidence="1">Nucleus</location>
    </subcellularLocation>
</comment>